<sequence length="220" mass="23406">MNQKQIAGERAVEFIEDGMVVGLGTGSTVYFSLLALGERVKAGLQIQGIPTSEATTKLAKQLQIPLTDFAAQPVLDITIDGADAVLPDLSLIKGGGGALLREKLVASASKKMIVVADESKQVATFDHAVIPIEVVPFAWETTAERIRQLGGRTHLRCQGEQVFVTDNHNFILDTTFAEVGDVAALQQSLKLLTGVVETGLFPNLADMVIIGTTDGVHILS</sequence>
<dbReference type="SUPFAM" id="SSF75445">
    <property type="entry name" value="D-ribose-5-phosphate isomerase (RpiA), lid domain"/>
    <property type="match status" value="1"/>
</dbReference>
<dbReference type="NCBIfam" id="TIGR00021">
    <property type="entry name" value="rpiA"/>
    <property type="match status" value="1"/>
</dbReference>
<keyword evidence="1 2" id="KW-0413">Isomerase</keyword>
<dbReference type="Proteomes" id="UP001164803">
    <property type="component" value="Chromosome"/>
</dbReference>
<dbReference type="HAMAP" id="MF_00170">
    <property type="entry name" value="Rib_5P_isom_A"/>
    <property type="match status" value="1"/>
</dbReference>
<name>A0ABY6Z9X6_9BACL</name>
<dbReference type="InterPro" id="IPR004788">
    <property type="entry name" value="Ribose5P_isomerase_type_A"/>
</dbReference>
<organism evidence="3 4">
    <name type="scientific">Alicyclobacillus dauci</name>
    <dbReference type="NCBI Taxonomy" id="1475485"/>
    <lineage>
        <taxon>Bacteria</taxon>
        <taxon>Bacillati</taxon>
        <taxon>Bacillota</taxon>
        <taxon>Bacilli</taxon>
        <taxon>Bacillales</taxon>
        <taxon>Alicyclobacillaceae</taxon>
        <taxon>Alicyclobacillus</taxon>
    </lineage>
</organism>
<dbReference type="PANTHER" id="PTHR43748:SF3">
    <property type="entry name" value="RIBOSE-5-PHOSPHATE ISOMERASE 3, CHLOROPLASTIC-RELATED"/>
    <property type="match status" value="1"/>
</dbReference>
<dbReference type="InterPro" id="IPR050262">
    <property type="entry name" value="Ribose-5P_isomerase"/>
</dbReference>
<dbReference type="EMBL" id="CP104064">
    <property type="protein sequence ID" value="WAH38900.1"/>
    <property type="molecule type" value="Genomic_DNA"/>
</dbReference>
<evidence type="ECO:0000313" key="4">
    <source>
        <dbReference type="Proteomes" id="UP001164803"/>
    </source>
</evidence>
<gene>
    <name evidence="2 3" type="primary">rpiA</name>
    <name evidence="3" type="ORF">NZD86_10675</name>
</gene>
<protein>
    <recommendedName>
        <fullName evidence="2">Ribose-5-phosphate isomerase A</fullName>
        <ecNumber evidence="2">5.3.1.6</ecNumber>
    </recommendedName>
    <alternativeName>
        <fullName evidence="2">Phosphoriboisomerase A</fullName>
        <shortName evidence="2">PRI</shortName>
    </alternativeName>
</protein>
<feature type="active site" description="Proton acceptor" evidence="2">
    <location>
        <position position="102"/>
    </location>
</feature>
<dbReference type="Gene3D" id="3.30.70.260">
    <property type="match status" value="1"/>
</dbReference>
<evidence type="ECO:0000256" key="2">
    <source>
        <dbReference type="HAMAP-Rule" id="MF_00170"/>
    </source>
</evidence>
<dbReference type="NCBIfam" id="NF001924">
    <property type="entry name" value="PRK00702.1"/>
    <property type="match status" value="1"/>
</dbReference>
<dbReference type="InterPro" id="IPR037171">
    <property type="entry name" value="NagB/RpiA_transferase-like"/>
</dbReference>
<dbReference type="GO" id="GO:0004751">
    <property type="term" value="F:ribose-5-phosphate isomerase activity"/>
    <property type="evidence" value="ECO:0007669"/>
    <property type="project" value="UniProtKB-EC"/>
</dbReference>
<comment type="catalytic activity">
    <reaction evidence="2">
        <text>aldehydo-D-ribose 5-phosphate = D-ribulose 5-phosphate</text>
        <dbReference type="Rhea" id="RHEA:14657"/>
        <dbReference type="ChEBI" id="CHEBI:58121"/>
        <dbReference type="ChEBI" id="CHEBI:58273"/>
        <dbReference type="EC" id="5.3.1.6"/>
    </reaction>
</comment>
<dbReference type="InterPro" id="IPR020672">
    <property type="entry name" value="Ribose5P_isomerase_typA_subgr"/>
</dbReference>
<dbReference type="RefSeq" id="WP_268046509.1">
    <property type="nucleotide sequence ID" value="NZ_CP104064.1"/>
</dbReference>
<comment type="similarity">
    <text evidence="2">Belongs to the ribose 5-phosphate isomerase family.</text>
</comment>
<dbReference type="EC" id="5.3.1.6" evidence="2"/>
<comment type="function">
    <text evidence="2">Catalyzes the reversible conversion of ribose-5-phosphate to ribulose 5-phosphate.</text>
</comment>
<feature type="binding site" evidence="2">
    <location>
        <begin position="25"/>
        <end position="28"/>
    </location>
    <ligand>
        <name>substrate</name>
    </ligand>
</feature>
<evidence type="ECO:0000256" key="1">
    <source>
        <dbReference type="ARBA" id="ARBA00023235"/>
    </source>
</evidence>
<reference evidence="3" key="1">
    <citation type="submission" date="2022-08" db="EMBL/GenBank/DDBJ databases">
        <title>Alicyclobacillus dauci DSM2870, complete genome.</title>
        <authorList>
            <person name="Wang Q."/>
            <person name="Cai R."/>
            <person name="Wang Z."/>
        </authorList>
    </citation>
    <scope>NUCLEOTIDE SEQUENCE</scope>
    <source>
        <strain evidence="3">DSM 28700</strain>
    </source>
</reference>
<proteinExistence type="inferred from homology"/>
<evidence type="ECO:0000313" key="3">
    <source>
        <dbReference type="EMBL" id="WAH38900.1"/>
    </source>
</evidence>
<dbReference type="SUPFAM" id="SSF100950">
    <property type="entry name" value="NagB/RpiA/CoA transferase-like"/>
    <property type="match status" value="1"/>
</dbReference>
<dbReference type="Gene3D" id="3.40.50.1360">
    <property type="match status" value="1"/>
</dbReference>
<dbReference type="PANTHER" id="PTHR43748">
    <property type="entry name" value="RIBOSE-5-PHOSPHATE ISOMERASE 3, CHLOROPLASTIC-RELATED"/>
    <property type="match status" value="1"/>
</dbReference>
<comment type="pathway">
    <text evidence="2">Carbohydrate degradation; pentose phosphate pathway; D-ribose 5-phosphate from D-ribulose 5-phosphate (non-oxidative stage): step 1/1.</text>
</comment>
<dbReference type="CDD" id="cd01398">
    <property type="entry name" value="RPI_A"/>
    <property type="match status" value="1"/>
</dbReference>
<feature type="binding site" evidence="2">
    <location>
        <position position="120"/>
    </location>
    <ligand>
        <name>substrate</name>
    </ligand>
</feature>
<dbReference type="Pfam" id="PF06026">
    <property type="entry name" value="Rib_5-P_isom_A"/>
    <property type="match status" value="1"/>
</dbReference>
<feature type="binding site" evidence="2">
    <location>
        <begin position="93"/>
        <end position="96"/>
    </location>
    <ligand>
        <name>substrate</name>
    </ligand>
</feature>
<comment type="subunit">
    <text evidence="2">Homodimer.</text>
</comment>
<accession>A0ABY6Z9X6</accession>
<keyword evidence="4" id="KW-1185">Reference proteome</keyword>
<feature type="binding site" evidence="2">
    <location>
        <begin position="80"/>
        <end position="83"/>
    </location>
    <ligand>
        <name>substrate</name>
    </ligand>
</feature>